<dbReference type="AlphaFoldDB" id="A0A813FLW1"/>
<evidence type="ECO:0000313" key="2">
    <source>
        <dbReference type="Proteomes" id="UP000654075"/>
    </source>
</evidence>
<protein>
    <submittedName>
        <fullName evidence="1">Uncharacterized protein</fullName>
    </submittedName>
</protein>
<proteinExistence type="predicted"/>
<sequence>MKLYQPWGLQLNSPAEGLSPAGLSATCVSLHHCRRQLSICQVQKCSLTQPVHPLGWAGLWDLTRSMPFAGPRQAVVAWALHGSGTTFSADLLKNLTWGSHCRRQRASLNQLTSFRPFKASGQVTSVTQCDALNYQDHA</sequence>
<name>A0A813FLW1_POLGL</name>
<comment type="caution">
    <text evidence="1">The sequence shown here is derived from an EMBL/GenBank/DDBJ whole genome shotgun (WGS) entry which is preliminary data.</text>
</comment>
<gene>
    <name evidence="1" type="ORF">PGLA1383_LOCUS29151</name>
</gene>
<evidence type="ECO:0000313" key="1">
    <source>
        <dbReference type="EMBL" id="CAE8611350.1"/>
    </source>
</evidence>
<reference evidence="1" key="1">
    <citation type="submission" date="2021-02" db="EMBL/GenBank/DDBJ databases">
        <authorList>
            <person name="Dougan E. K."/>
            <person name="Rhodes N."/>
            <person name="Thang M."/>
            <person name="Chan C."/>
        </authorList>
    </citation>
    <scope>NUCLEOTIDE SEQUENCE</scope>
</reference>
<dbReference type="Proteomes" id="UP000654075">
    <property type="component" value="Unassembled WGS sequence"/>
</dbReference>
<keyword evidence="2" id="KW-1185">Reference proteome</keyword>
<organism evidence="1 2">
    <name type="scientific">Polarella glacialis</name>
    <name type="common">Dinoflagellate</name>
    <dbReference type="NCBI Taxonomy" id="89957"/>
    <lineage>
        <taxon>Eukaryota</taxon>
        <taxon>Sar</taxon>
        <taxon>Alveolata</taxon>
        <taxon>Dinophyceae</taxon>
        <taxon>Suessiales</taxon>
        <taxon>Suessiaceae</taxon>
        <taxon>Polarella</taxon>
    </lineage>
</organism>
<accession>A0A813FLW1</accession>
<dbReference type="EMBL" id="CAJNNV010025018">
    <property type="protein sequence ID" value="CAE8611350.1"/>
    <property type="molecule type" value="Genomic_DNA"/>
</dbReference>